<keyword evidence="3" id="KW-1185">Reference proteome</keyword>
<evidence type="ECO:0000313" key="2">
    <source>
        <dbReference type="EMBL" id="GFO20470.1"/>
    </source>
</evidence>
<sequence length="169" mass="18882">MLRTRSNPYNKNPYGLQDSKWQPGDEENCDNEDMERVDPNVTPLEVAQMLANRPMIEKTEAFFGGLKGQWSWLLLGLRTPGTMVMVVGRVKDVRVNGNGCWTDYGRQGQWSWLLDGLRTSGSMVMLLDRLRSIGSMVRVAGQLGTSGSMVMVVGRIKDVRDTGHGCWTG</sequence>
<dbReference type="EMBL" id="BLXT01005154">
    <property type="protein sequence ID" value="GFO20470.1"/>
    <property type="molecule type" value="Genomic_DNA"/>
</dbReference>
<feature type="compositionally biased region" description="Polar residues" evidence="1">
    <location>
        <begin position="1"/>
        <end position="10"/>
    </location>
</feature>
<accession>A0AAV4BIZ2</accession>
<gene>
    <name evidence="2" type="ORF">PoB_004697500</name>
</gene>
<proteinExistence type="predicted"/>
<reference evidence="2 3" key="1">
    <citation type="journal article" date="2021" name="Elife">
        <title>Chloroplast acquisition without the gene transfer in kleptoplastic sea slugs, Plakobranchus ocellatus.</title>
        <authorList>
            <person name="Maeda T."/>
            <person name="Takahashi S."/>
            <person name="Yoshida T."/>
            <person name="Shimamura S."/>
            <person name="Takaki Y."/>
            <person name="Nagai Y."/>
            <person name="Toyoda A."/>
            <person name="Suzuki Y."/>
            <person name="Arimoto A."/>
            <person name="Ishii H."/>
            <person name="Satoh N."/>
            <person name="Nishiyama T."/>
            <person name="Hasebe M."/>
            <person name="Maruyama T."/>
            <person name="Minagawa J."/>
            <person name="Obokata J."/>
            <person name="Shigenobu S."/>
        </authorList>
    </citation>
    <scope>NUCLEOTIDE SEQUENCE [LARGE SCALE GENOMIC DNA]</scope>
</reference>
<evidence type="ECO:0000313" key="3">
    <source>
        <dbReference type="Proteomes" id="UP000735302"/>
    </source>
</evidence>
<feature type="region of interest" description="Disordered" evidence="1">
    <location>
        <begin position="1"/>
        <end position="33"/>
    </location>
</feature>
<dbReference type="AlphaFoldDB" id="A0AAV4BIZ2"/>
<comment type="caution">
    <text evidence="2">The sequence shown here is derived from an EMBL/GenBank/DDBJ whole genome shotgun (WGS) entry which is preliminary data.</text>
</comment>
<protein>
    <submittedName>
        <fullName evidence="2">Uncharacterized protein</fullName>
    </submittedName>
</protein>
<feature type="compositionally biased region" description="Acidic residues" evidence="1">
    <location>
        <begin position="24"/>
        <end position="33"/>
    </location>
</feature>
<evidence type="ECO:0000256" key="1">
    <source>
        <dbReference type="SAM" id="MobiDB-lite"/>
    </source>
</evidence>
<dbReference type="Proteomes" id="UP000735302">
    <property type="component" value="Unassembled WGS sequence"/>
</dbReference>
<name>A0AAV4BIZ2_9GAST</name>
<organism evidence="2 3">
    <name type="scientific">Plakobranchus ocellatus</name>
    <dbReference type="NCBI Taxonomy" id="259542"/>
    <lineage>
        <taxon>Eukaryota</taxon>
        <taxon>Metazoa</taxon>
        <taxon>Spiralia</taxon>
        <taxon>Lophotrochozoa</taxon>
        <taxon>Mollusca</taxon>
        <taxon>Gastropoda</taxon>
        <taxon>Heterobranchia</taxon>
        <taxon>Euthyneura</taxon>
        <taxon>Panpulmonata</taxon>
        <taxon>Sacoglossa</taxon>
        <taxon>Placobranchoidea</taxon>
        <taxon>Plakobranchidae</taxon>
        <taxon>Plakobranchus</taxon>
    </lineage>
</organism>